<feature type="region of interest" description="Disordered" evidence="1">
    <location>
        <begin position="1"/>
        <end position="27"/>
    </location>
</feature>
<evidence type="ECO:0000313" key="2">
    <source>
        <dbReference type="EMBL" id="KAG8466295.1"/>
    </source>
</evidence>
<name>A0A8J6CDW5_DIALT</name>
<protein>
    <submittedName>
        <fullName evidence="2">Uncharacterized protein</fullName>
    </submittedName>
</protein>
<accession>A0A8J6CDW5</accession>
<proteinExistence type="predicted"/>
<dbReference type="Proteomes" id="UP000751190">
    <property type="component" value="Unassembled WGS sequence"/>
</dbReference>
<comment type="caution">
    <text evidence="2">The sequence shown here is derived from an EMBL/GenBank/DDBJ whole genome shotgun (WGS) entry which is preliminary data.</text>
</comment>
<reference evidence="2" key="1">
    <citation type="submission" date="2021-05" db="EMBL/GenBank/DDBJ databases">
        <title>The genome of the haptophyte Pavlova lutheri (Diacronema luteri, Pavlovales) - a model for lipid biosynthesis in eukaryotic algae.</title>
        <authorList>
            <person name="Hulatt C.J."/>
            <person name="Posewitz M.C."/>
        </authorList>
    </citation>
    <scope>NUCLEOTIDE SEQUENCE</scope>
    <source>
        <strain evidence="2">NIVA-4/92</strain>
    </source>
</reference>
<dbReference type="AlphaFoldDB" id="A0A8J6CDW5"/>
<feature type="compositionally biased region" description="Basic residues" evidence="1">
    <location>
        <begin position="82"/>
        <end position="93"/>
    </location>
</feature>
<evidence type="ECO:0000313" key="3">
    <source>
        <dbReference type="Proteomes" id="UP000751190"/>
    </source>
</evidence>
<dbReference type="EMBL" id="JAGTXO010000008">
    <property type="protein sequence ID" value="KAG8466295.1"/>
    <property type="molecule type" value="Genomic_DNA"/>
</dbReference>
<feature type="compositionally biased region" description="Low complexity" evidence="1">
    <location>
        <begin position="1"/>
        <end position="26"/>
    </location>
</feature>
<organism evidence="2 3">
    <name type="scientific">Diacronema lutheri</name>
    <name type="common">Unicellular marine alga</name>
    <name type="synonym">Monochrysis lutheri</name>
    <dbReference type="NCBI Taxonomy" id="2081491"/>
    <lineage>
        <taxon>Eukaryota</taxon>
        <taxon>Haptista</taxon>
        <taxon>Haptophyta</taxon>
        <taxon>Pavlovophyceae</taxon>
        <taxon>Pavlovales</taxon>
        <taxon>Pavlovaceae</taxon>
        <taxon>Diacronema</taxon>
    </lineage>
</organism>
<gene>
    <name evidence="2" type="ORF">KFE25_002051</name>
</gene>
<keyword evidence="3" id="KW-1185">Reference proteome</keyword>
<evidence type="ECO:0000256" key="1">
    <source>
        <dbReference type="SAM" id="MobiDB-lite"/>
    </source>
</evidence>
<feature type="region of interest" description="Disordered" evidence="1">
    <location>
        <begin position="48"/>
        <end position="93"/>
    </location>
</feature>
<sequence length="93" mass="9445">MPRSPFSSSTPTPTTLMTCTQPTPSTAASIGVRCDSALDDASPLAASVHAAGAPRAPPTVHDGDDGSARAHGAPSDADVARMKAKRRKALFDS</sequence>